<proteinExistence type="predicted"/>
<evidence type="ECO:0000313" key="2">
    <source>
        <dbReference type="Proteomes" id="UP000694001"/>
    </source>
</evidence>
<dbReference type="EMBL" id="CP076448">
    <property type="protein sequence ID" value="QXM24175.1"/>
    <property type="molecule type" value="Genomic_DNA"/>
</dbReference>
<keyword evidence="2" id="KW-1185">Reference proteome</keyword>
<protein>
    <submittedName>
        <fullName evidence="1">DUF4276 family protein</fullName>
    </submittedName>
</protein>
<dbReference type="RefSeq" id="WP_218285165.1">
    <property type="nucleotide sequence ID" value="NZ_CP076448.1"/>
</dbReference>
<reference evidence="1" key="1">
    <citation type="submission" date="2021-06" db="EMBL/GenBank/DDBJ databases">
        <title>Elioraea tepida, sp. nov., a moderately thermophilic aerobic anoxygenic phototrophic bacterium isolated from an alkaline siliceous hot spring mat community in Yellowstone National Park, WY, USA.</title>
        <authorList>
            <person name="Saini M.K."/>
            <person name="Yoshida S."/>
            <person name="Sebastian A."/>
            <person name="Hirose S."/>
            <person name="Hara E."/>
            <person name="Tamaki H."/>
            <person name="Soulier N.T."/>
            <person name="Albert I."/>
            <person name="Hanada S."/>
            <person name="Bryant D.A."/>
            <person name="Tank M."/>
        </authorList>
    </citation>
    <scope>NUCLEOTIDE SEQUENCE</scope>
    <source>
        <strain evidence="1">MS-P2</strain>
    </source>
</reference>
<dbReference type="AlphaFoldDB" id="A0A975YIU9"/>
<accession>A0A975YIU9</accession>
<organism evidence="1 2">
    <name type="scientific">Elioraea tepida</name>
    <dbReference type="NCBI Taxonomy" id="2843330"/>
    <lineage>
        <taxon>Bacteria</taxon>
        <taxon>Pseudomonadati</taxon>
        <taxon>Pseudomonadota</taxon>
        <taxon>Alphaproteobacteria</taxon>
        <taxon>Acetobacterales</taxon>
        <taxon>Elioraeaceae</taxon>
        <taxon>Elioraea</taxon>
    </lineage>
</organism>
<dbReference type="Proteomes" id="UP000694001">
    <property type="component" value="Chromosome"/>
</dbReference>
<sequence>MKVFLESFLPRVFRGLDFICIMHEGKSDLERSIRRKLQAWREPGARFIVLRDNDGGDCGALKRHLISLCCAKPDTTVRIACQELEAWYLGDPEALSAAFDDANLAGLARQARFREPDRVQRPSQELQRLVPSFQKVAAARRMAAVMDPHRNRSESFRALIDAVRRSSLRYAS</sequence>
<dbReference type="InterPro" id="IPR025455">
    <property type="entry name" value="DUF4276"/>
</dbReference>
<dbReference type="KEGG" id="elio:KO353_13035"/>
<dbReference type="Pfam" id="PF14103">
    <property type="entry name" value="DUF4276"/>
    <property type="match status" value="1"/>
</dbReference>
<evidence type="ECO:0000313" key="1">
    <source>
        <dbReference type="EMBL" id="QXM24175.1"/>
    </source>
</evidence>
<name>A0A975YIU9_9PROT</name>
<gene>
    <name evidence="1" type="ORF">KO353_13035</name>
</gene>